<evidence type="ECO:0000313" key="2">
    <source>
        <dbReference type="EMBL" id="RCW28890.1"/>
    </source>
</evidence>
<dbReference type="Proteomes" id="UP000252733">
    <property type="component" value="Unassembled WGS sequence"/>
</dbReference>
<protein>
    <recommendedName>
        <fullName evidence="4">Outer membrane protein with beta-barrel domain</fullName>
    </recommendedName>
</protein>
<dbReference type="RefSeq" id="WP_114438017.1">
    <property type="nucleotide sequence ID" value="NZ_QPIZ01000034.1"/>
</dbReference>
<evidence type="ECO:0008006" key="4">
    <source>
        <dbReference type="Google" id="ProtNLM"/>
    </source>
</evidence>
<keyword evidence="1" id="KW-0732">Signal</keyword>
<comment type="caution">
    <text evidence="2">The sequence shown here is derived from an EMBL/GenBank/DDBJ whole genome shotgun (WGS) entry which is preliminary data.</text>
</comment>
<reference evidence="2 3" key="1">
    <citation type="submission" date="2018-07" db="EMBL/GenBank/DDBJ databases">
        <title>Freshwater and sediment microbial communities from various areas in North America, analyzing microbe dynamics in response to fracking.</title>
        <authorList>
            <person name="Lamendella R."/>
        </authorList>
    </citation>
    <scope>NUCLEOTIDE SEQUENCE [LARGE SCALE GENOMIC DNA]</scope>
    <source>
        <strain evidence="2 3">160A</strain>
    </source>
</reference>
<keyword evidence="3" id="KW-1185">Reference proteome</keyword>
<feature type="chain" id="PRO_5016711428" description="Outer membrane protein with beta-barrel domain" evidence="1">
    <location>
        <begin position="19"/>
        <end position="194"/>
    </location>
</feature>
<gene>
    <name evidence="2" type="ORF">DFO77_1344</name>
</gene>
<organism evidence="2 3">
    <name type="scientific">Marinilabilia salmonicolor</name>
    <dbReference type="NCBI Taxonomy" id="989"/>
    <lineage>
        <taxon>Bacteria</taxon>
        <taxon>Pseudomonadati</taxon>
        <taxon>Bacteroidota</taxon>
        <taxon>Bacteroidia</taxon>
        <taxon>Marinilabiliales</taxon>
        <taxon>Marinilabiliaceae</taxon>
        <taxon>Marinilabilia</taxon>
    </lineage>
</organism>
<evidence type="ECO:0000256" key="1">
    <source>
        <dbReference type="SAM" id="SignalP"/>
    </source>
</evidence>
<dbReference type="AlphaFoldDB" id="A0A368ULK4"/>
<name>A0A368ULK4_9BACT</name>
<dbReference type="EMBL" id="QPIZ01000034">
    <property type="protein sequence ID" value="RCW28890.1"/>
    <property type="molecule type" value="Genomic_DNA"/>
</dbReference>
<sequence length="194" mass="22014">MRTLFFILPLLFSLNLFSQDNTPHRKGLTFKIGPRYLGWTDVSIPNPEEYGEEITFSEDGQYGKSLRLYAGYFLSPQLSLNLGFGLDRYEGYSANTAPLVVQGNYYLSPGKNSFFASAEVGTQIAFSENLDKGYGFALSLGREIAFSDKTGLNVYLGYNFQQSRYEHENKHPDVIYLDKLNRKSFIIGVDFVVF</sequence>
<feature type="signal peptide" evidence="1">
    <location>
        <begin position="1"/>
        <end position="18"/>
    </location>
</feature>
<evidence type="ECO:0000313" key="3">
    <source>
        <dbReference type="Proteomes" id="UP000252733"/>
    </source>
</evidence>
<accession>A0A368ULK4</accession>
<proteinExistence type="predicted"/>